<keyword evidence="6" id="KW-1185">Reference proteome</keyword>
<dbReference type="InterPro" id="IPR057415">
    <property type="entry name" value="TM_PetC"/>
</dbReference>
<feature type="compositionally biased region" description="Polar residues" evidence="2">
    <location>
        <begin position="14"/>
        <end position="27"/>
    </location>
</feature>
<dbReference type="Proteomes" id="UP001140949">
    <property type="component" value="Unassembled WGS sequence"/>
</dbReference>
<reference evidence="5" key="1">
    <citation type="journal article" date="2023" name="GigaByte">
        <title>Genome assembly of the bearded iris, Iris pallida Lam.</title>
        <authorList>
            <person name="Bruccoleri R.E."/>
            <person name="Oakeley E.J."/>
            <person name="Faust A.M.E."/>
            <person name="Altorfer M."/>
            <person name="Dessus-Babus S."/>
            <person name="Burckhardt D."/>
            <person name="Oertli M."/>
            <person name="Naumann U."/>
            <person name="Petersen F."/>
            <person name="Wong J."/>
        </authorList>
    </citation>
    <scope>NUCLEOTIDE SEQUENCE</scope>
    <source>
        <strain evidence="5">GSM-AAB239-AS_SAM_17_03QT</strain>
    </source>
</reference>
<dbReference type="Gene3D" id="1.20.5.700">
    <property type="entry name" value="Single helix bin"/>
    <property type="match status" value="1"/>
</dbReference>
<organism evidence="5 6">
    <name type="scientific">Iris pallida</name>
    <name type="common">Sweet iris</name>
    <dbReference type="NCBI Taxonomy" id="29817"/>
    <lineage>
        <taxon>Eukaryota</taxon>
        <taxon>Viridiplantae</taxon>
        <taxon>Streptophyta</taxon>
        <taxon>Embryophyta</taxon>
        <taxon>Tracheophyta</taxon>
        <taxon>Spermatophyta</taxon>
        <taxon>Magnoliopsida</taxon>
        <taxon>Liliopsida</taxon>
        <taxon>Asparagales</taxon>
        <taxon>Iridaceae</taxon>
        <taxon>Iridoideae</taxon>
        <taxon>Irideae</taxon>
        <taxon>Iris</taxon>
    </lineage>
</organism>
<reference evidence="5" key="2">
    <citation type="submission" date="2023-04" db="EMBL/GenBank/DDBJ databases">
        <authorList>
            <person name="Bruccoleri R.E."/>
            <person name="Oakeley E.J."/>
            <person name="Faust A.-M."/>
            <person name="Dessus-Babus S."/>
            <person name="Altorfer M."/>
            <person name="Burckhardt D."/>
            <person name="Oertli M."/>
            <person name="Naumann U."/>
            <person name="Petersen F."/>
            <person name="Wong J."/>
        </authorList>
    </citation>
    <scope>NUCLEOTIDE SEQUENCE</scope>
    <source>
        <strain evidence="5">GSM-AAB239-AS_SAM_17_03QT</strain>
        <tissue evidence="5">Leaf</tissue>
    </source>
</reference>
<gene>
    <name evidence="5" type="ORF">M6B38_221175</name>
</gene>
<protein>
    <submittedName>
        <fullName evidence="5">Cytochrome b6-f complex iron-sulfur subunit 2, chloroplastic</fullName>
    </submittedName>
</protein>
<keyword evidence="3" id="KW-1133">Transmembrane helix</keyword>
<feature type="compositionally biased region" description="Low complexity" evidence="2">
    <location>
        <begin position="1"/>
        <end position="13"/>
    </location>
</feature>
<feature type="domain" description="Cytochrome b6-f complex iron-sulfur subunit-like transmembrane anchor" evidence="4">
    <location>
        <begin position="57"/>
        <end position="92"/>
    </location>
</feature>
<accession>A0AAX6DYZ2</accession>
<dbReference type="FunFam" id="1.20.5.700:FF:000002">
    <property type="entry name" value="Cytochrome b6-f complex iron-sulfur subunit"/>
    <property type="match status" value="1"/>
</dbReference>
<feature type="transmembrane region" description="Helical" evidence="3">
    <location>
        <begin position="68"/>
        <end position="86"/>
    </location>
</feature>
<dbReference type="GO" id="GO:0016020">
    <property type="term" value="C:membrane"/>
    <property type="evidence" value="ECO:0007669"/>
    <property type="project" value="UniProtKB-SubCell"/>
</dbReference>
<sequence>MASTTLSTAATTSQLCSGKNGMSSPTSRALLAKPAKGWGYGRERSMRVSCMGTSIPADRVPDMEKRKLMNLLLLGAISLPSAGMLVPRDWFFFFHRVQEVVVEEPQPKMLLGMISMQLNGSRLMGLVTEHLPRG</sequence>
<comment type="caution">
    <text evidence="5">The sequence shown here is derived from an EMBL/GenBank/DDBJ whole genome shotgun (WGS) entry which is preliminary data.</text>
</comment>
<evidence type="ECO:0000256" key="3">
    <source>
        <dbReference type="SAM" id="Phobius"/>
    </source>
</evidence>
<evidence type="ECO:0000313" key="5">
    <source>
        <dbReference type="EMBL" id="KAJ6796970.1"/>
    </source>
</evidence>
<name>A0AAX6DYZ2_IRIPA</name>
<dbReference type="AlphaFoldDB" id="A0AAX6DYZ2"/>
<evidence type="ECO:0000256" key="1">
    <source>
        <dbReference type="ARBA" id="ARBA00004167"/>
    </source>
</evidence>
<keyword evidence="3" id="KW-0472">Membrane</keyword>
<dbReference type="EMBL" id="JANAVB010041219">
    <property type="protein sequence ID" value="KAJ6796970.1"/>
    <property type="molecule type" value="Genomic_DNA"/>
</dbReference>
<evidence type="ECO:0000256" key="2">
    <source>
        <dbReference type="SAM" id="MobiDB-lite"/>
    </source>
</evidence>
<comment type="subcellular location">
    <subcellularLocation>
        <location evidence="1">Membrane</location>
        <topology evidence="1">Single-pass membrane protein</topology>
    </subcellularLocation>
</comment>
<feature type="region of interest" description="Disordered" evidence="2">
    <location>
        <begin position="1"/>
        <end position="27"/>
    </location>
</feature>
<evidence type="ECO:0000313" key="6">
    <source>
        <dbReference type="Proteomes" id="UP001140949"/>
    </source>
</evidence>
<evidence type="ECO:0000259" key="4">
    <source>
        <dbReference type="Pfam" id="PF25471"/>
    </source>
</evidence>
<dbReference type="Pfam" id="PF25471">
    <property type="entry name" value="TM_PetC"/>
    <property type="match status" value="1"/>
</dbReference>
<proteinExistence type="predicted"/>
<keyword evidence="3" id="KW-0812">Transmembrane</keyword>
<dbReference type="SUPFAM" id="SSF81502">
    <property type="entry name" value="ISP transmembrane anchor"/>
    <property type="match status" value="1"/>
</dbReference>